<sequence length="123" mass="13981">MSVTTTSNQTYYNTVNVLADYELHHSRSSAPTTAPVVAPPNPNPNPSHQNPDDWPTDRRRIPPYRPVQPDLDLSTRRVYLNPAERIFVTVMFMGVWTNGTAAQVWRRTGGKLWNIQYPIGGEF</sequence>
<organism evidence="2 3">
    <name type="scientific">Lasiodiplodia hormozganensis</name>
    <dbReference type="NCBI Taxonomy" id="869390"/>
    <lineage>
        <taxon>Eukaryota</taxon>
        <taxon>Fungi</taxon>
        <taxon>Dikarya</taxon>
        <taxon>Ascomycota</taxon>
        <taxon>Pezizomycotina</taxon>
        <taxon>Dothideomycetes</taxon>
        <taxon>Dothideomycetes incertae sedis</taxon>
        <taxon>Botryosphaeriales</taxon>
        <taxon>Botryosphaeriaceae</taxon>
        <taxon>Lasiodiplodia</taxon>
    </lineage>
</organism>
<dbReference type="Proteomes" id="UP001175001">
    <property type="component" value="Unassembled WGS sequence"/>
</dbReference>
<name>A0AA40CWP9_9PEZI</name>
<dbReference type="EMBL" id="JAUJDW010000022">
    <property type="protein sequence ID" value="KAK0654201.1"/>
    <property type="molecule type" value="Genomic_DNA"/>
</dbReference>
<evidence type="ECO:0000313" key="2">
    <source>
        <dbReference type="EMBL" id="KAK0654201.1"/>
    </source>
</evidence>
<evidence type="ECO:0000256" key="1">
    <source>
        <dbReference type="SAM" id="MobiDB-lite"/>
    </source>
</evidence>
<gene>
    <name evidence="2" type="ORF">DIS24_g5410</name>
</gene>
<accession>A0AA40CWP9</accession>
<evidence type="ECO:0000313" key="3">
    <source>
        <dbReference type="Proteomes" id="UP001175001"/>
    </source>
</evidence>
<comment type="caution">
    <text evidence="2">The sequence shown here is derived from an EMBL/GenBank/DDBJ whole genome shotgun (WGS) entry which is preliminary data.</text>
</comment>
<proteinExistence type="predicted"/>
<feature type="region of interest" description="Disordered" evidence="1">
    <location>
        <begin position="23"/>
        <end position="68"/>
    </location>
</feature>
<keyword evidence="3" id="KW-1185">Reference proteome</keyword>
<reference evidence="2" key="1">
    <citation type="submission" date="2023-06" db="EMBL/GenBank/DDBJ databases">
        <title>Multi-omics analyses reveal the molecular pathogenesis toolkit of Lasiodiplodia hormozganensis, a cross-kingdom pathogen.</title>
        <authorList>
            <person name="Felix C."/>
            <person name="Meneses R."/>
            <person name="Goncalves M.F.M."/>
            <person name="Tilleman L."/>
            <person name="Duarte A.S."/>
            <person name="Jorrin-Novo J.V."/>
            <person name="Van De Peer Y."/>
            <person name="Deforce D."/>
            <person name="Van Nieuwerburgh F."/>
            <person name="Esteves A.C."/>
            <person name="Alves A."/>
        </authorList>
    </citation>
    <scope>NUCLEOTIDE SEQUENCE</scope>
    <source>
        <strain evidence="2">CBS 339.90</strain>
    </source>
</reference>
<protein>
    <submittedName>
        <fullName evidence="2">Uncharacterized protein</fullName>
    </submittedName>
</protein>
<dbReference type="AlphaFoldDB" id="A0AA40CWP9"/>